<organism evidence="2">
    <name type="scientific">Amphora coffeiformis</name>
    <dbReference type="NCBI Taxonomy" id="265554"/>
    <lineage>
        <taxon>Eukaryota</taxon>
        <taxon>Sar</taxon>
        <taxon>Stramenopiles</taxon>
        <taxon>Ochrophyta</taxon>
        <taxon>Bacillariophyta</taxon>
        <taxon>Bacillariophyceae</taxon>
        <taxon>Bacillariophycidae</taxon>
        <taxon>Thalassiophysales</taxon>
        <taxon>Catenulaceae</taxon>
        <taxon>Amphora</taxon>
    </lineage>
</organism>
<feature type="region of interest" description="Disordered" evidence="1">
    <location>
        <begin position="83"/>
        <end position="118"/>
    </location>
</feature>
<gene>
    <name evidence="2" type="ORF">ACOF00016_LOCUS3932</name>
</gene>
<protein>
    <submittedName>
        <fullName evidence="2">Uncharacterized protein</fullName>
    </submittedName>
</protein>
<name>A0A7S3P585_9STRA</name>
<sequence length="270" mass="31243">MKLHQPEYGTLNEGDPFANSYYADYERGFEQWQMWAQRASEQQQQRRRSRNNRRSLLIENVDPRVESHMKWVPKTNKNMESKMEAKRAALPTMKEPRRRWLSRDNNNETPKRPETAEFMTIHHGEQQYKNDFESVCSTVPVSESDDSSDGRDRPSAAAAFHLPASVDPTIPFNLQMSRSLVVEQEAMIRALEQQQQQQQGTPYAGHARQQPRNDDVTLLPADRVKRAMERGDSIRMLECSGCCRQLLVTTDFPLVYCADCQCFSHLDTSS</sequence>
<feature type="region of interest" description="Disordered" evidence="1">
    <location>
        <begin position="136"/>
        <end position="155"/>
    </location>
</feature>
<reference evidence="2" key="1">
    <citation type="submission" date="2021-01" db="EMBL/GenBank/DDBJ databases">
        <authorList>
            <person name="Corre E."/>
            <person name="Pelletier E."/>
            <person name="Niang G."/>
            <person name="Scheremetjew M."/>
            <person name="Finn R."/>
            <person name="Kale V."/>
            <person name="Holt S."/>
            <person name="Cochrane G."/>
            <person name="Meng A."/>
            <person name="Brown T."/>
            <person name="Cohen L."/>
        </authorList>
    </citation>
    <scope>NUCLEOTIDE SEQUENCE</scope>
    <source>
        <strain evidence="2">CCMP127</strain>
    </source>
</reference>
<evidence type="ECO:0000313" key="2">
    <source>
        <dbReference type="EMBL" id="CAE0405986.1"/>
    </source>
</evidence>
<proteinExistence type="predicted"/>
<accession>A0A7S3P585</accession>
<dbReference type="EMBL" id="HBIM01004596">
    <property type="protein sequence ID" value="CAE0405986.1"/>
    <property type="molecule type" value="Transcribed_RNA"/>
</dbReference>
<evidence type="ECO:0000256" key="1">
    <source>
        <dbReference type="SAM" id="MobiDB-lite"/>
    </source>
</evidence>
<feature type="region of interest" description="Disordered" evidence="1">
    <location>
        <begin position="192"/>
        <end position="215"/>
    </location>
</feature>
<feature type="compositionally biased region" description="Basic and acidic residues" evidence="1">
    <location>
        <begin position="101"/>
        <end position="118"/>
    </location>
</feature>
<dbReference type="AlphaFoldDB" id="A0A7S3P585"/>